<dbReference type="Proteomes" id="UP001597221">
    <property type="component" value="Unassembled WGS sequence"/>
</dbReference>
<organism evidence="2 3">
    <name type="scientific">Oceanobacillus luteolus</name>
    <dbReference type="NCBI Taxonomy" id="1274358"/>
    <lineage>
        <taxon>Bacteria</taxon>
        <taxon>Bacillati</taxon>
        <taxon>Bacillota</taxon>
        <taxon>Bacilli</taxon>
        <taxon>Bacillales</taxon>
        <taxon>Bacillaceae</taxon>
        <taxon>Oceanobacillus</taxon>
    </lineage>
</organism>
<sequence>MSRHYRYRLPPWARKCLFVIESAMAPLLFYQLLRTIFLPTTLDVFLLGIFVFIYIAFYLEWF</sequence>
<keyword evidence="3" id="KW-1185">Reference proteome</keyword>
<keyword evidence="1" id="KW-0472">Membrane</keyword>
<accession>A0ABW4HR43</accession>
<dbReference type="EMBL" id="JBHUDE010000042">
    <property type="protein sequence ID" value="MFD1607810.1"/>
    <property type="molecule type" value="Genomic_DNA"/>
</dbReference>
<protein>
    <submittedName>
        <fullName evidence="2">Uncharacterized protein</fullName>
    </submittedName>
</protein>
<comment type="caution">
    <text evidence="2">The sequence shown here is derived from an EMBL/GenBank/DDBJ whole genome shotgun (WGS) entry which is preliminary data.</text>
</comment>
<keyword evidence="1" id="KW-0812">Transmembrane</keyword>
<evidence type="ECO:0000313" key="3">
    <source>
        <dbReference type="Proteomes" id="UP001597221"/>
    </source>
</evidence>
<name>A0ABW4HR43_9BACI</name>
<dbReference type="RefSeq" id="WP_251512629.1">
    <property type="nucleotide sequence ID" value="NZ_JAMBON010000006.1"/>
</dbReference>
<proteinExistence type="predicted"/>
<evidence type="ECO:0000313" key="2">
    <source>
        <dbReference type="EMBL" id="MFD1607810.1"/>
    </source>
</evidence>
<reference evidence="3" key="1">
    <citation type="journal article" date="2019" name="Int. J. Syst. Evol. Microbiol.">
        <title>The Global Catalogue of Microorganisms (GCM) 10K type strain sequencing project: providing services to taxonomists for standard genome sequencing and annotation.</title>
        <authorList>
            <consortium name="The Broad Institute Genomics Platform"/>
            <consortium name="The Broad Institute Genome Sequencing Center for Infectious Disease"/>
            <person name="Wu L."/>
            <person name="Ma J."/>
        </authorList>
    </citation>
    <scope>NUCLEOTIDE SEQUENCE [LARGE SCALE GENOMIC DNA]</scope>
    <source>
        <strain evidence="3">CGMCC 1.12376</strain>
    </source>
</reference>
<evidence type="ECO:0000256" key="1">
    <source>
        <dbReference type="SAM" id="Phobius"/>
    </source>
</evidence>
<keyword evidence="1" id="KW-1133">Transmembrane helix</keyword>
<gene>
    <name evidence="2" type="ORF">ACFSBH_09095</name>
</gene>
<feature type="transmembrane region" description="Helical" evidence="1">
    <location>
        <begin position="36"/>
        <end position="59"/>
    </location>
</feature>